<reference evidence="2 3" key="1">
    <citation type="submission" date="2018-02" db="EMBL/GenBank/DDBJ databases">
        <title>The genomes of Aspergillus section Nigri reveals drivers in fungal speciation.</title>
        <authorList>
            <consortium name="DOE Joint Genome Institute"/>
            <person name="Vesth T.C."/>
            <person name="Nybo J."/>
            <person name="Theobald S."/>
            <person name="Brandl J."/>
            <person name="Frisvad J.C."/>
            <person name="Nielsen K.F."/>
            <person name="Lyhne E.K."/>
            <person name="Kogle M.E."/>
            <person name="Kuo A."/>
            <person name="Riley R."/>
            <person name="Clum A."/>
            <person name="Nolan M."/>
            <person name="Lipzen A."/>
            <person name="Salamov A."/>
            <person name="Henrissat B."/>
            <person name="Wiebenga A."/>
            <person name="De vries R.P."/>
            <person name="Grigoriev I.V."/>
            <person name="Mortensen U.H."/>
            <person name="Andersen M.R."/>
            <person name="Baker S.E."/>
        </authorList>
    </citation>
    <scope>NUCLEOTIDE SEQUENCE [LARGE SCALE GENOMIC DNA]</scope>
    <source>
        <strain evidence="2 3">CBS 114.80</strain>
    </source>
</reference>
<keyword evidence="3" id="KW-1185">Reference proteome</keyword>
<keyword evidence="1" id="KW-0732">Signal</keyword>
<gene>
    <name evidence="2" type="ORF">BP00DRAFT_118192</name>
</gene>
<feature type="signal peptide" evidence="1">
    <location>
        <begin position="1"/>
        <end position="37"/>
    </location>
</feature>
<dbReference type="Proteomes" id="UP000248817">
    <property type="component" value="Unassembled WGS sequence"/>
</dbReference>
<evidence type="ECO:0000313" key="3">
    <source>
        <dbReference type="Proteomes" id="UP000248817"/>
    </source>
</evidence>
<evidence type="ECO:0000256" key="1">
    <source>
        <dbReference type="SAM" id="SignalP"/>
    </source>
</evidence>
<proteinExistence type="predicted"/>
<dbReference type="AlphaFoldDB" id="A0A2V5J6S6"/>
<evidence type="ECO:0008006" key="4">
    <source>
        <dbReference type="Google" id="ProtNLM"/>
    </source>
</evidence>
<name>A0A2V5J6S6_9EURO</name>
<accession>A0A2V5J6S6</accession>
<organism evidence="2 3">
    <name type="scientific">Aspergillus indologenus CBS 114.80</name>
    <dbReference type="NCBI Taxonomy" id="1450541"/>
    <lineage>
        <taxon>Eukaryota</taxon>
        <taxon>Fungi</taxon>
        <taxon>Dikarya</taxon>
        <taxon>Ascomycota</taxon>
        <taxon>Pezizomycotina</taxon>
        <taxon>Eurotiomycetes</taxon>
        <taxon>Eurotiomycetidae</taxon>
        <taxon>Eurotiales</taxon>
        <taxon>Aspergillaceae</taxon>
        <taxon>Aspergillus</taxon>
        <taxon>Aspergillus subgen. Circumdati</taxon>
    </lineage>
</organism>
<sequence length="149" mass="16382">MTRRLHVPCCGRARVASYLRSHLLHWCLLMLFPSIDGPHGESFQSLGLRLVLGRITHWRANSQECAHVNQAAPTTPFRKAVQGYVAGPLTTSRPVQMGKCSDDEPCFLLFALTRVDCSLNSFPVSHQSGIGLRTVTADYTSKGLAETVS</sequence>
<feature type="chain" id="PRO_5015868883" description="Secreted protein" evidence="1">
    <location>
        <begin position="38"/>
        <end position="149"/>
    </location>
</feature>
<dbReference type="EMBL" id="KZ825483">
    <property type="protein sequence ID" value="PYI33557.1"/>
    <property type="molecule type" value="Genomic_DNA"/>
</dbReference>
<evidence type="ECO:0000313" key="2">
    <source>
        <dbReference type="EMBL" id="PYI33557.1"/>
    </source>
</evidence>
<protein>
    <recommendedName>
        <fullName evidence="4">Secreted protein</fullName>
    </recommendedName>
</protein>